<dbReference type="AlphaFoldDB" id="A0A2P2GKG0"/>
<feature type="chain" id="PRO_5015201284" description="Ricin B lectin domain-containing protein" evidence="1">
    <location>
        <begin position="21"/>
        <end position="567"/>
    </location>
</feature>
<name>A0A2P2GKG0_STREW</name>
<dbReference type="SMART" id="SM00458">
    <property type="entry name" value="RICIN"/>
    <property type="match status" value="1"/>
</dbReference>
<feature type="domain" description="Ricin B lectin" evidence="2">
    <location>
        <begin position="429"/>
        <end position="565"/>
    </location>
</feature>
<dbReference type="InterPro" id="IPR000772">
    <property type="entry name" value="Ricin_B_lectin"/>
</dbReference>
<evidence type="ECO:0000259" key="2">
    <source>
        <dbReference type="SMART" id="SM00458"/>
    </source>
</evidence>
<dbReference type="Gene3D" id="2.80.10.50">
    <property type="match status" value="1"/>
</dbReference>
<gene>
    <name evidence="3" type="ORF">VO63_24670</name>
</gene>
<reference evidence="3 4" key="1">
    <citation type="submission" date="2015-05" db="EMBL/GenBank/DDBJ databases">
        <title>Draft Genome assembly of Streptomyces showdoensis.</title>
        <authorList>
            <person name="Thapa K.K."/>
            <person name="Metsa-Ketela M."/>
        </authorList>
    </citation>
    <scope>NUCLEOTIDE SEQUENCE [LARGE SCALE GENOMIC DNA]</scope>
    <source>
        <strain evidence="3 4">ATCC 15227</strain>
    </source>
</reference>
<accession>A0A2P2GKG0</accession>
<sequence>MVGAALAASALLPTAPAAQAAPTAGTTVEPFDARFTLTRVDGVKTDLISAVESAGVSTAPVTEVLGSRTGRPGLCHPTGLNGALRPDGFCWDDQDDRTGYTDAGGGWMPQGFAGAHVSGSADGTYRGRTLFAASWYFGVLNQPEEYTRVSIAESAGGGAPVSYGHIALVEPVAGGDFKKPVFPSHADGVAWYKDRLFVANGAELQVYDLNHLWRMTDTTAAATGRAADGKSSARHHRWALPLVARYSTISTATLDDPSTAFLRGTPRACGPAAENFGELCMSSLSVDLSDTANGPALVSTEHRSEGGARIVRWPLDGLEAGAPERVVSYGTAYTSPVTGIQGIAKGGDTFYLSGSCPTGYPGGYACLHAARAGEAPRVLTQAPYLTQGLSYDPRAGRLWGYNEALENASGGRRVVFSVDPAAGAATTDGWGWLTNRHRAGAICATPLGNATANGTAVTVWSCTGSELQRWRYDPVNRFLVHQASGRCLTPKANGANVDGAVLTLWTCNPSSDVQRFTPDAVTGLLVNDYGKAIATKGNSLADGTVLTLWTKSTGTLPDAQDWSVKGF</sequence>
<proteinExistence type="predicted"/>
<dbReference type="CDD" id="cd00161">
    <property type="entry name" value="beta-trefoil_Ricin-like"/>
    <property type="match status" value="1"/>
</dbReference>
<dbReference type="SUPFAM" id="SSF50370">
    <property type="entry name" value="Ricin B-like lectins"/>
    <property type="match status" value="1"/>
</dbReference>
<dbReference type="Proteomes" id="UP000265325">
    <property type="component" value="Unassembled WGS sequence"/>
</dbReference>
<evidence type="ECO:0000313" key="4">
    <source>
        <dbReference type="Proteomes" id="UP000265325"/>
    </source>
</evidence>
<keyword evidence="4" id="KW-1185">Reference proteome</keyword>
<keyword evidence="1" id="KW-0732">Signal</keyword>
<dbReference type="EMBL" id="LAQS01000041">
    <property type="protein sequence ID" value="KKZ71295.1"/>
    <property type="molecule type" value="Genomic_DNA"/>
</dbReference>
<comment type="caution">
    <text evidence="3">The sequence shown here is derived from an EMBL/GenBank/DDBJ whole genome shotgun (WGS) entry which is preliminary data.</text>
</comment>
<dbReference type="InterPro" id="IPR035992">
    <property type="entry name" value="Ricin_B-like_lectins"/>
</dbReference>
<evidence type="ECO:0000313" key="3">
    <source>
        <dbReference type="EMBL" id="KKZ71295.1"/>
    </source>
</evidence>
<evidence type="ECO:0000256" key="1">
    <source>
        <dbReference type="SAM" id="SignalP"/>
    </source>
</evidence>
<dbReference type="Pfam" id="PF00652">
    <property type="entry name" value="Ricin_B_lectin"/>
    <property type="match status" value="1"/>
</dbReference>
<dbReference type="PROSITE" id="PS50231">
    <property type="entry name" value="RICIN_B_LECTIN"/>
    <property type="match status" value="1"/>
</dbReference>
<feature type="signal peptide" evidence="1">
    <location>
        <begin position="1"/>
        <end position="20"/>
    </location>
</feature>
<protein>
    <recommendedName>
        <fullName evidence="2">Ricin B lectin domain-containing protein</fullName>
    </recommendedName>
</protein>
<organism evidence="3 4">
    <name type="scientific">Streptomyces showdoensis</name>
    <dbReference type="NCBI Taxonomy" id="68268"/>
    <lineage>
        <taxon>Bacteria</taxon>
        <taxon>Bacillati</taxon>
        <taxon>Actinomycetota</taxon>
        <taxon>Actinomycetes</taxon>
        <taxon>Kitasatosporales</taxon>
        <taxon>Streptomycetaceae</taxon>
        <taxon>Streptomyces</taxon>
    </lineage>
</organism>